<feature type="compositionally biased region" description="Basic and acidic residues" evidence="1">
    <location>
        <begin position="228"/>
        <end position="242"/>
    </location>
</feature>
<comment type="caution">
    <text evidence="2">The sequence shown here is derived from an EMBL/GenBank/DDBJ whole genome shotgun (WGS) entry which is preliminary data.</text>
</comment>
<name>A0ABQ5SDC5_9CHLO</name>
<dbReference type="Proteomes" id="UP001165090">
    <property type="component" value="Unassembled WGS sequence"/>
</dbReference>
<feature type="compositionally biased region" description="Low complexity" evidence="1">
    <location>
        <begin position="164"/>
        <end position="181"/>
    </location>
</feature>
<organism evidence="2 3">
    <name type="scientific">Volvox africanus</name>
    <dbReference type="NCBI Taxonomy" id="51714"/>
    <lineage>
        <taxon>Eukaryota</taxon>
        <taxon>Viridiplantae</taxon>
        <taxon>Chlorophyta</taxon>
        <taxon>core chlorophytes</taxon>
        <taxon>Chlorophyceae</taxon>
        <taxon>CS clade</taxon>
        <taxon>Chlamydomonadales</taxon>
        <taxon>Volvocaceae</taxon>
        <taxon>Volvox</taxon>
    </lineage>
</organism>
<feature type="non-terminal residue" evidence="2">
    <location>
        <position position="1"/>
    </location>
</feature>
<protein>
    <submittedName>
        <fullName evidence="2">Uncharacterized protein</fullName>
    </submittedName>
</protein>
<keyword evidence="3" id="KW-1185">Reference proteome</keyword>
<proteinExistence type="predicted"/>
<dbReference type="EMBL" id="BSDZ01000078">
    <property type="protein sequence ID" value="GLI67176.1"/>
    <property type="molecule type" value="Genomic_DNA"/>
</dbReference>
<evidence type="ECO:0000313" key="3">
    <source>
        <dbReference type="Proteomes" id="UP001165090"/>
    </source>
</evidence>
<reference evidence="2 3" key="1">
    <citation type="journal article" date="2023" name="IScience">
        <title>Expanded male sex-determining region conserved during the evolution of homothallism in the green alga Volvox.</title>
        <authorList>
            <person name="Yamamoto K."/>
            <person name="Matsuzaki R."/>
            <person name="Mahakham W."/>
            <person name="Heman W."/>
            <person name="Sekimoto H."/>
            <person name="Kawachi M."/>
            <person name="Minakuchi Y."/>
            <person name="Toyoda A."/>
            <person name="Nozaki H."/>
        </authorList>
    </citation>
    <scope>NUCLEOTIDE SEQUENCE [LARGE SCALE GENOMIC DNA]</scope>
    <source>
        <strain evidence="2 3">NIES-4468</strain>
    </source>
</reference>
<evidence type="ECO:0000256" key="1">
    <source>
        <dbReference type="SAM" id="MobiDB-lite"/>
    </source>
</evidence>
<evidence type="ECO:0000313" key="2">
    <source>
        <dbReference type="EMBL" id="GLI67176.1"/>
    </source>
</evidence>
<sequence length="267" mass="29670">FEKKPWKKLWNKESWAAWRSFKYAQPDNPDAGPSECRIVMEDLNVTDRQQELINALVQRKQIESSKTSFTVPATPVPVGAGGTAQHTPGLGALELPKGTTKSGQNDEPPGTQDGRTSQRQKQPAHGEDALMMVLAANAARIHQKEKEIKAARRRQAKSSEPSKARNSSRNATNSSKAAAKKVPVEDKSTDGDDNNDSYDHRRKKVKSASEDVRCTRARRQRGSSGSKKKQELLQEEVSKDEKSEDEQDDATSAREDDDNEDSEIEDD</sequence>
<accession>A0ABQ5SDC5</accession>
<feature type="region of interest" description="Disordered" evidence="1">
    <location>
        <begin position="63"/>
        <end position="267"/>
    </location>
</feature>
<feature type="compositionally biased region" description="Acidic residues" evidence="1">
    <location>
        <begin position="243"/>
        <end position="267"/>
    </location>
</feature>
<gene>
    <name evidence="2" type="ORF">VaNZ11_011389</name>
</gene>